<feature type="region of interest" description="Disordered" evidence="5">
    <location>
        <begin position="530"/>
        <end position="593"/>
    </location>
</feature>
<dbReference type="PANTHER" id="PTHR23501:SF78">
    <property type="entry name" value="MAJOR FACILITATOR SUPERFAMILY (MFS) PROFILE DOMAIN-CONTAINING PROTEIN-RELATED"/>
    <property type="match status" value="1"/>
</dbReference>
<dbReference type="Pfam" id="PF07690">
    <property type="entry name" value="MFS_1"/>
    <property type="match status" value="1"/>
</dbReference>
<gene>
    <name evidence="8" type="ORF">PRZ48_003436</name>
</gene>
<dbReference type="SUPFAM" id="SSF103473">
    <property type="entry name" value="MFS general substrate transporter"/>
    <property type="match status" value="1"/>
</dbReference>
<feature type="region of interest" description="Disordered" evidence="5">
    <location>
        <begin position="1"/>
        <end position="24"/>
    </location>
</feature>
<feature type="transmembrane region" description="Helical" evidence="6">
    <location>
        <begin position="73"/>
        <end position="95"/>
    </location>
</feature>
<evidence type="ECO:0000313" key="9">
    <source>
        <dbReference type="Proteomes" id="UP001305779"/>
    </source>
</evidence>
<feature type="transmembrane region" description="Helical" evidence="6">
    <location>
        <begin position="102"/>
        <end position="123"/>
    </location>
</feature>
<feature type="transmembrane region" description="Helical" evidence="6">
    <location>
        <begin position="44"/>
        <end position="67"/>
    </location>
</feature>
<feature type="transmembrane region" description="Helical" evidence="6">
    <location>
        <begin position="235"/>
        <end position="257"/>
    </location>
</feature>
<feature type="transmembrane region" description="Helical" evidence="6">
    <location>
        <begin position="263"/>
        <end position="282"/>
    </location>
</feature>
<evidence type="ECO:0000256" key="5">
    <source>
        <dbReference type="SAM" id="MobiDB-lite"/>
    </source>
</evidence>
<dbReference type="PROSITE" id="PS50850">
    <property type="entry name" value="MFS"/>
    <property type="match status" value="1"/>
</dbReference>
<evidence type="ECO:0000256" key="4">
    <source>
        <dbReference type="ARBA" id="ARBA00023136"/>
    </source>
</evidence>
<evidence type="ECO:0000256" key="3">
    <source>
        <dbReference type="ARBA" id="ARBA00022989"/>
    </source>
</evidence>
<proteinExistence type="predicted"/>
<dbReference type="Proteomes" id="UP001305779">
    <property type="component" value="Unassembled WGS sequence"/>
</dbReference>
<accession>A0ABR0EWC3</accession>
<dbReference type="InterPro" id="IPR036259">
    <property type="entry name" value="MFS_trans_sf"/>
</dbReference>
<keyword evidence="2 6" id="KW-0812">Transmembrane</keyword>
<dbReference type="InterPro" id="IPR011701">
    <property type="entry name" value="MFS"/>
</dbReference>
<evidence type="ECO:0000259" key="7">
    <source>
        <dbReference type="PROSITE" id="PS50850"/>
    </source>
</evidence>
<keyword evidence="3 6" id="KW-1133">Transmembrane helix</keyword>
<feature type="transmembrane region" description="Helical" evidence="6">
    <location>
        <begin position="398"/>
        <end position="421"/>
    </location>
</feature>
<feature type="domain" description="Major facilitator superfamily (MFS) profile" evidence="7">
    <location>
        <begin position="38"/>
        <end position="528"/>
    </location>
</feature>
<feature type="transmembrane region" description="Helical" evidence="6">
    <location>
        <begin position="194"/>
        <end position="214"/>
    </location>
</feature>
<comment type="subcellular location">
    <subcellularLocation>
        <location evidence="1">Membrane</location>
        <topology evidence="1">Multi-pass membrane protein</topology>
    </subcellularLocation>
</comment>
<dbReference type="InterPro" id="IPR020846">
    <property type="entry name" value="MFS_dom"/>
</dbReference>
<feature type="transmembrane region" description="Helical" evidence="6">
    <location>
        <begin position="442"/>
        <end position="459"/>
    </location>
</feature>
<feature type="transmembrane region" description="Helical" evidence="6">
    <location>
        <begin position="374"/>
        <end position="392"/>
    </location>
</feature>
<feature type="compositionally biased region" description="Acidic residues" evidence="5">
    <location>
        <begin position="546"/>
        <end position="561"/>
    </location>
</feature>
<evidence type="ECO:0000313" key="8">
    <source>
        <dbReference type="EMBL" id="KAK4505473.1"/>
    </source>
</evidence>
<comment type="caution">
    <text evidence="8">The sequence shown here is derived from an EMBL/GenBank/DDBJ whole genome shotgun (WGS) entry which is preliminary data.</text>
</comment>
<keyword evidence="4 6" id="KW-0472">Membrane</keyword>
<dbReference type="Gene3D" id="1.20.1250.20">
    <property type="entry name" value="MFS general substrate transporter like domains"/>
    <property type="match status" value="1"/>
</dbReference>
<sequence length="593" mass="64007">MRSNFTEALPASTEKHSKQNDDDKTNPDYLTGWKMFAAVISLNAANGVAFIDLLGVTAILPAVSVHFDSGGPIAWAATTQLIGATVGLAILGYLSDVWSRRMMLLVALGLLTASALACGLSSYQQSTDLFCALRTFSGIATGSVSNLVNIAQNDFLPERKRLKYQGIQGTSVALGSITGMLVGAALAMNGIWEVFYYIEVGLSVVASSAVFLFVPANCTPPKRQQIWEAVRTIDFLGIISGIGVVVPGLLLLCKYYLLQQAVLIAMGVIAGISLIVFLFLGFKTNRGSVRPLVPFRLFRNRTIATILIQNILFGAAYYSFSYYLPLNLQVVREMPEIEASAMQVPYYVCHGAWSTGSALIILKLQKMKKRSYSTIFLVGFAVWTLAMVLLGVDSEQRVPGLVAILGVLVGIGTGSSFQNSVMAISAQVDKETKGVAVGTRNVLRFFGGALGTAISSTILRDRLIATLPNEIDYLAESTFSPSLFELTEQDQVAAQEAFDGAIAFVFYISAAMVGVCFLLCPLIRDNKTGKPTDEEEIVGMKTTPPEQDDSASETRQDEDDVDSKKSSLDIPNERQAVPFETTFHRPVSVPGAV</sequence>
<evidence type="ECO:0000256" key="6">
    <source>
        <dbReference type="SAM" id="Phobius"/>
    </source>
</evidence>
<feature type="transmembrane region" description="Helical" evidence="6">
    <location>
        <begin position="169"/>
        <end position="188"/>
    </location>
</feature>
<reference evidence="8 9" key="1">
    <citation type="journal article" date="2023" name="G3 (Bethesda)">
        <title>A chromosome-level genome assembly of Zasmidium syzygii isolated from banana leaves.</title>
        <authorList>
            <person name="van Westerhoven A.C."/>
            <person name="Mehrabi R."/>
            <person name="Talebi R."/>
            <person name="Steentjes M.B.F."/>
            <person name="Corcolon B."/>
            <person name="Chong P.A."/>
            <person name="Kema G.H.J."/>
            <person name="Seidl M.F."/>
        </authorList>
    </citation>
    <scope>NUCLEOTIDE SEQUENCE [LARGE SCALE GENOMIC DNA]</scope>
    <source>
        <strain evidence="8 9">P124</strain>
    </source>
</reference>
<evidence type="ECO:0000256" key="2">
    <source>
        <dbReference type="ARBA" id="ARBA00022692"/>
    </source>
</evidence>
<dbReference type="EMBL" id="JAXOVC010000002">
    <property type="protein sequence ID" value="KAK4505473.1"/>
    <property type="molecule type" value="Genomic_DNA"/>
</dbReference>
<name>A0ABR0EWC3_ZASCE</name>
<organism evidence="8 9">
    <name type="scientific">Zasmidium cellare</name>
    <name type="common">Wine cellar mold</name>
    <name type="synonym">Racodium cellare</name>
    <dbReference type="NCBI Taxonomy" id="395010"/>
    <lineage>
        <taxon>Eukaryota</taxon>
        <taxon>Fungi</taxon>
        <taxon>Dikarya</taxon>
        <taxon>Ascomycota</taxon>
        <taxon>Pezizomycotina</taxon>
        <taxon>Dothideomycetes</taxon>
        <taxon>Dothideomycetidae</taxon>
        <taxon>Mycosphaerellales</taxon>
        <taxon>Mycosphaerellaceae</taxon>
        <taxon>Zasmidium</taxon>
    </lineage>
</organism>
<feature type="transmembrane region" description="Helical" evidence="6">
    <location>
        <begin position="501"/>
        <end position="523"/>
    </location>
</feature>
<protein>
    <recommendedName>
        <fullName evidence="7">Major facilitator superfamily (MFS) profile domain-containing protein</fullName>
    </recommendedName>
</protein>
<feature type="transmembrane region" description="Helical" evidence="6">
    <location>
        <begin position="303"/>
        <end position="324"/>
    </location>
</feature>
<feature type="compositionally biased region" description="Basic and acidic residues" evidence="5">
    <location>
        <begin position="13"/>
        <end position="24"/>
    </location>
</feature>
<evidence type="ECO:0000256" key="1">
    <source>
        <dbReference type="ARBA" id="ARBA00004141"/>
    </source>
</evidence>
<dbReference type="PANTHER" id="PTHR23501">
    <property type="entry name" value="MAJOR FACILITATOR SUPERFAMILY"/>
    <property type="match status" value="1"/>
</dbReference>
<keyword evidence="9" id="KW-1185">Reference proteome</keyword>